<organism evidence="1 2">
    <name type="scientific">Flavobacterium nitrogenifigens</name>
    <dbReference type="NCBI Taxonomy" id="1617283"/>
    <lineage>
        <taxon>Bacteria</taxon>
        <taxon>Pseudomonadati</taxon>
        <taxon>Bacteroidota</taxon>
        <taxon>Flavobacteriia</taxon>
        <taxon>Flavobacteriales</taxon>
        <taxon>Flavobacteriaceae</taxon>
        <taxon>Flavobacterium</taxon>
    </lineage>
</organism>
<sequence length="980" mass="113791">MSEFDITGRILLPYLRDLGIDPSEITFEDSFSIRLGRNKHATGRSDMLIKRHGRNLFVIEVKADSKQLTDADRDQGISYARLLDEIAPFTIVSNGISTKIYDSITKEELSGNISEKSAYCRNGYLLSSDEDLKLRYEALKNFIAMSSENLRLFCEMQVNDRMGMIIGDSDSRYAKFIKKLYIQRKDLAETFKVFTNSTDSVFGLVGVAGAGKTNTMCALALQKLGDSFVFFYNCAIITSPVECIAQDLNIAFSNRTEKDIALKKLDELGRYAGKNVLIFIDAVDESTNPNIAQELSEIALIAKDADKIKVIVSCKSNVWSTVLKIKNKPTQLYKEVNSFHNYNGSLENPGYHLTEFTDEELTAILPLYQREFGFKGDISNELLPELRNGFFLKIFCEVYTGKQIPQKISDRELIAKYLKQTLEETDIRYEAGTRTLAAIGNLLMDHTYTHTEIHNDDGIDVNYIVERLNYALDQEIPEDLFTRNILIRSNNEDSYNVSFYYSKIRDYIICFQIHKLDKKSDDEFNDLLTYFYKNHIGKSAIDFYVDNACQTHKSTLAKFKKDKCLSYLAAYNSYLDENFSTFKEKFTPYTSGEIGIILPEDLVKGDGYAFFPVSEQSSDKVVYLDLRNPFDGPYDSNPFFETGATSYNMSNILLLVKNQETMVKQVIYKQLREIVGKESIATLSPETLLLEKLSAIVYYHHKRLNYDYKINDFYMPRYQQIYPIDLLDLKERIKMFKIREHHKYQNITKQQLEEIIERTITENLPIPAYRTKGNVPPIEGLTKIVDMLIEKGYGQIDSHYLPEPDLSIQETKEIYQQKRLENSRTKRTIQFSESQAKKYTKSFFRHLESCYKEFVEYNFPTLKESFEFYNSMPHEYIVYLHDADILKWGNIGYRRSQTDEFGLYYKGFEETENAFTQHGIICLRHFSMERLLKIEESYRYNVQVFEGISASELEENCVLRGWIYKMLESDIDHIIKMHEN</sequence>
<name>A0A7W7J297_9FLAO</name>
<reference evidence="1 2" key="1">
    <citation type="submission" date="2020-08" db="EMBL/GenBank/DDBJ databases">
        <title>Functional genomics of gut bacteria from endangered species of beetles.</title>
        <authorList>
            <person name="Carlos-Shanley C."/>
        </authorList>
    </citation>
    <scope>NUCLEOTIDE SEQUENCE [LARGE SCALE GENOMIC DNA]</scope>
    <source>
        <strain evidence="1 2">S00142</strain>
    </source>
</reference>
<evidence type="ECO:0000313" key="1">
    <source>
        <dbReference type="EMBL" id="MBB4804568.1"/>
    </source>
</evidence>
<proteinExistence type="predicted"/>
<dbReference type="Gene3D" id="3.40.50.300">
    <property type="entry name" value="P-loop containing nucleotide triphosphate hydrolases"/>
    <property type="match status" value="1"/>
</dbReference>
<gene>
    <name evidence="1" type="ORF">HNP37_004665</name>
</gene>
<dbReference type="AlphaFoldDB" id="A0A7W7J297"/>
<evidence type="ECO:0008006" key="3">
    <source>
        <dbReference type="Google" id="ProtNLM"/>
    </source>
</evidence>
<protein>
    <recommendedName>
        <fullName evidence="3">Type I restriction enzyme R protein N terminus (HSDR_N)</fullName>
    </recommendedName>
</protein>
<dbReference type="EMBL" id="JACHLD010000011">
    <property type="protein sequence ID" value="MBB4804568.1"/>
    <property type="molecule type" value="Genomic_DNA"/>
</dbReference>
<keyword evidence="2" id="KW-1185">Reference proteome</keyword>
<dbReference type="Gene3D" id="3.90.1570.30">
    <property type="match status" value="1"/>
</dbReference>
<dbReference type="Proteomes" id="UP000561681">
    <property type="component" value="Unassembled WGS sequence"/>
</dbReference>
<dbReference type="RefSeq" id="WP_184167913.1">
    <property type="nucleotide sequence ID" value="NZ_JACHLD010000011.1"/>
</dbReference>
<accession>A0A7W7J297</accession>
<dbReference type="SUPFAM" id="SSF52540">
    <property type="entry name" value="P-loop containing nucleoside triphosphate hydrolases"/>
    <property type="match status" value="1"/>
</dbReference>
<dbReference type="InterPro" id="IPR027417">
    <property type="entry name" value="P-loop_NTPase"/>
</dbReference>
<comment type="caution">
    <text evidence="1">The sequence shown here is derived from an EMBL/GenBank/DDBJ whole genome shotgun (WGS) entry which is preliminary data.</text>
</comment>
<evidence type="ECO:0000313" key="2">
    <source>
        <dbReference type="Proteomes" id="UP000561681"/>
    </source>
</evidence>